<comment type="caution">
    <text evidence="1">The sequence shown here is derived from an EMBL/GenBank/DDBJ whole genome shotgun (WGS) entry which is preliminary data.</text>
</comment>
<dbReference type="Proteomes" id="UP000735302">
    <property type="component" value="Unassembled WGS sequence"/>
</dbReference>
<reference evidence="1 2" key="1">
    <citation type="journal article" date="2021" name="Elife">
        <title>Chloroplast acquisition without the gene transfer in kleptoplastic sea slugs, Plakobranchus ocellatus.</title>
        <authorList>
            <person name="Maeda T."/>
            <person name="Takahashi S."/>
            <person name="Yoshida T."/>
            <person name="Shimamura S."/>
            <person name="Takaki Y."/>
            <person name="Nagai Y."/>
            <person name="Toyoda A."/>
            <person name="Suzuki Y."/>
            <person name="Arimoto A."/>
            <person name="Ishii H."/>
            <person name="Satoh N."/>
            <person name="Nishiyama T."/>
            <person name="Hasebe M."/>
            <person name="Maruyama T."/>
            <person name="Minagawa J."/>
            <person name="Obokata J."/>
            <person name="Shigenobu S."/>
        </authorList>
    </citation>
    <scope>NUCLEOTIDE SEQUENCE [LARGE SCALE GENOMIC DNA]</scope>
</reference>
<dbReference type="EMBL" id="BLXT01001969">
    <property type="protein sequence ID" value="GFN89965.1"/>
    <property type="molecule type" value="Genomic_DNA"/>
</dbReference>
<protein>
    <submittedName>
        <fullName evidence="1">Uncharacterized protein</fullName>
    </submittedName>
</protein>
<name>A0AAV3Z5U8_9GAST</name>
<proteinExistence type="predicted"/>
<evidence type="ECO:0000313" key="2">
    <source>
        <dbReference type="Proteomes" id="UP000735302"/>
    </source>
</evidence>
<accession>A0AAV3Z5U8</accession>
<evidence type="ECO:0000313" key="1">
    <source>
        <dbReference type="EMBL" id="GFN89965.1"/>
    </source>
</evidence>
<keyword evidence="2" id="KW-1185">Reference proteome</keyword>
<organism evidence="1 2">
    <name type="scientific">Plakobranchus ocellatus</name>
    <dbReference type="NCBI Taxonomy" id="259542"/>
    <lineage>
        <taxon>Eukaryota</taxon>
        <taxon>Metazoa</taxon>
        <taxon>Spiralia</taxon>
        <taxon>Lophotrochozoa</taxon>
        <taxon>Mollusca</taxon>
        <taxon>Gastropoda</taxon>
        <taxon>Heterobranchia</taxon>
        <taxon>Euthyneura</taxon>
        <taxon>Panpulmonata</taxon>
        <taxon>Sacoglossa</taxon>
        <taxon>Placobranchoidea</taxon>
        <taxon>Plakobranchidae</taxon>
        <taxon>Plakobranchus</taxon>
    </lineage>
</organism>
<sequence length="79" mass="8752">MISGFQALRQAMVLVAGLAPETERVLADPLCHNTLCCLNSKCHLAKQDTCSVQEAVKSRNKIPVPDKIAKPYRNSMNRQ</sequence>
<dbReference type="AlphaFoldDB" id="A0AAV3Z5U8"/>
<gene>
    <name evidence="1" type="ORF">PoB_001647100</name>
</gene>